<dbReference type="GO" id="GO:0046872">
    <property type="term" value="F:metal ion binding"/>
    <property type="evidence" value="ECO:0007669"/>
    <property type="project" value="UniProtKB-KW"/>
</dbReference>
<protein>
    <submittedName>
        <fullName evidence="3 5">Uncharacterized protein</fullName>
    </submittedName>
</protein>
<keyword evidence="1" id="KW-0479">Metal-binding</keyword>
<reference evidence="3 5" key="1">
    <citation type="submission" date="2020-01" db="EMBL/GenBank/DDBJ databases">
        <authorList>
            <consortium name="DOE Joint Genome Institute"/>
            <person name="Haridas S."/>
            <person name="Albert R."/>
            <person name="Binder M."/>
            <person name="Bloem J."/>
            <person name="Labutti K."/>
            <person name="Salamov A."/>
            <person name="Andreopoulos B."/>
            <person name="Baker S.E."/>
            <person name="Barry K."/>
            <person name="Bills G."/>
            <person name="Bluhm B.H."/>
            <person name="Cannon C."/>
            <person name="Castanera R."/>
            <person name="Culley D.E."/>
            <person name="Daum C."/>
            <person name="Ezra D."/>
            <person name="Gonzalez J.B."/>
            <person name="Henrissat B."/>
            <person name="Kuo A."/>
            <person name="Liang C."/>
            <person name="Lipzen A."/>
            <person name="Lutzoni F."/>
            <person name="Magnuson J."/>
            <person name="Mondo S."/>
            <person name="Nolan M."/>
            <person name="Ohm R."/>
            <person name="Pangilinan J."/>
            <person name="Park H.-J."/>
            <person name="Ramirez L."/>
            <person name="Alfaro M."/>
            <person name="Sun H."/>
            <person name="Tritt A."/>
            <person name="Yoshinaga Y."/>
            <person name="Zwiers L.-H."/>
            <person name="Turgeon B.G."/>
            <person name="Goodwin S.B."/>
            <person name="Spatafora J.W."/>
            <person name="Crous P.W."/>
            <person name="Grigoriev I.V."/>
        </authorList>
    </citation>
    <scope>NUCLEOTIDE SEQUENCE</scope>
    <source>
        <strain evidence="3 5">CBS 781.70</strain>
    </source>
</reference>
<reference evidence="5" key="3">
    <citation type="submission" date="2025-04" db="UniProtKB">
        <authorList>
            <consortium name="RefSeq"/>
        </authorList>
    </citation>
    <scope>IDENTIFICATION</scope>
    <source>
        <strain evidence="5">CBS 781.70</strain>
    </source>
</reference>
<proteinExistence type="predicted"/>
<evidence type="ECO:0000256" key="1">
    <source>
        <dbReference type="ARBA" id="ARBA00022723"/>
    </source>
</evidence>
<feature type="region of interest" description="Disordered" evidence="2">
    <location>
        <begin position="156"/>
        <end position="175"/>
    </location>
</feature>
<evidence type="ECO:0000313" key="3">
    <source>
        <dbReference type="EMBL" id="KAF1811412.1"/>
    </source>
</evidence>
<gene>
    <name evidence="3 5" type="ORF">P152DRAFT_54836</name>
</gene>
<dbReference type="PROSITE" id="PS00079">
    <property type="entry name" value="MULTICOPPER_OXIDASE1"/>
    <property type="match status" value="1"/>
</dbReference>
<name>A0A6G1G0A9_9PEZI</name>
<evidence type="ECO:0000313" key="5">
    <source>
        <dbReference type="RefSeq" id="XP_033533043.1"/>
    </source>
</evidence>
<accession>A0A6G1G0A9</accession>
<organism evidence="3">
    <name type="scientific">Eremomyces bilateralis CBS 781.70</name>
    <dbReference type="NCBI Taxonomy" id="1392243"/>
    <lineage>
        <taxon>Eukaryota</taxon>
        <taxon>Fungi</taxon>
        <taxon>Dikarya</taxon>
        <taxon>Ascomycota</taxon>
        <taxon>Pezizomycotina</taxon>
        <taxon>Dothideomycetes</taxon>
        <taxon>Dothideomycetes incertae sedis</taxon>
        <taxon>Eremomycetales</taxon>
        <taxon>Eremomycetaceae</taxon>
        <taxon>Eremomyces</taxon>
    </lineage>
</organism>
<dbReference type="AlphaFoldDB" id="A0A6G1G0A9"/>
<dbReference type="EMBL" id="ML975161">
    <property type="protein sequence ID" value="KAF1811412.1"/>
    <property type="molecule type" value="Genomic_DNA"/>
</dbReference>
<dbReference type="GeneID" id="54423634"/>
<evidence type="ECO:0000313" key="4">
    <source>
        <dbReference type="Proteomes" id="UP000504638"/>
    </source>
</evidence>
<sequence>MPPVNRPYTVPKPPPIGIWSVSSDVEWIKTNGMSHDFLRTSWSTAAVLQRRCGIEGLAMRSRGSCDALSAVSDSRMMTMGAWRLACNMTIALHFPSVFPHARSSTYFLIINGGRLLITITGNDGRVPGRCHPSRDGIGRLRYTMGGSLISHHIQQKRGGYPYDPSASGGSITSTK</sequence>
<dbReference type="Proteomes" id="UP000504638">
    <property type="component" value="Unplaced"/>
</dbReference>
<dbReference type="RefSeq" id="XP_033533043.1">
    <property type="nucleotide sequence ID" value="XM_033683064.1"/>
</dbReference>
<keyword evidence="4" id="KW-1185">Reference proteome</keyword>
<evidence type="ECO:0000256" key="2">
    <source>
        <dbReference type="SAM" id="MobiDB-lite"/>
    </source>
</evidence>
<dbReference type="InterPro" id="IPR033138">
    <property type="entry name" value="Cu_oxidase_CS"/>
</dbReference>
<reference evidence="5" key="2">
    <citation type="submission" date="2020-04" db="EMBL/GenBank/DDBJ databases">
        <authorList>
            <consortium name="NCBI Genome Project"/>
        </authorList>
    </citation>
    <scope>NUCLEOTIDE SEQUENCE</scope>
    <source>
        <strain evidence="5">CBS 781.70</strain>
    </source>
</reference>